<dbReference type="AlphaFoldDB" id="P95764"/>
<reference evidence="1" key="1">
    <citation type="journal article" date="1996" name="J. Bacteriol.">
        <title>Natural genetic transformation in Streptococcus gordonii: comX imparts spontaneous competence on strain wicky.</title>
        <authorList>
            <person name="Lunsford R.D."/>
            <person name="London J."/>
        </authorList>
    </citation>
    <scope>NUCLEOTIDE SEQUENCE</scope>
    <source>
        <strain evidence="1">Challis</strain>
    </source>
</reference>
<protein>
    <submittedName>
        <fullName evidence="1">Orf-M</fullName>
    </submittedName>
</protein>
<proteinExistence type="predicted"/>
<dbReference type="EMBL" id="U40139">
    <property type="protein sequence ID" value="AAB37568.1"/>
    <property type="molecule type" value="Genomic_DNA"/>
</dbReference>
<sequence>MIGLIWVDIGNRALSDGWVKPATEISDIALSSVVGFLNLDTLM</sequence>
<gene>
    <name evidence="1" type="primary">orf-m</name>
</gene>
<organism evidence="1">
    <name type="scientific">Streptococcus gordonii</name>
    <dbReference type="NCBI Taxonomy" id="1302"/>
    <lineage>
        <taxon>Bacteria</taxon>
        <taxon>Bacillati</taxon>
        <taxon>Bacillota</taxon>
        <taxon>Bacilli</taxon>
        <taxon>Lactobacillales</taxon>
        <taxon>Streptococcaceae</taxon>
        <taxon>Streptococcus</taxon>
    </lineage>
</organism>
<name>P95764_STRGN</name>
<evidence type="ECO:0000313" key="1">
    <source>
        <dbReference type="EMBL" id="AAB37568.1"/>
    </source>
</evidence>
<accession>P95764</accession>